<feature type="region of interest" description="Disordered" evidence="1">
    <location>
        <begin position="132"/>
        <end position="153"/>
    </location>
</feature>
<gene>
    <name evidence="2" type="ORF">FMM06_04070</name>
</gene>
<evidence type="ECO:0000313" key="2">
    <source>
        <dbReference type="EMBL" id="TRW17359.1"/>
    </source>
</evidence>
<protein>
    <submittedName>
        <fullName evidence="2">Uncharacterized protein</fullName>
    </submittedName>
</protein>
<dbReference type="OrthoDB" id="7186822at2"/>
<evidence type="ECO:0000313" key="3">
    <source>
        <dbReference type="Proteomes" id="UP000317894"/>
    </source>
</evidence>
<name>A0A552UGM2_9SPHN</name>
<comment type="caution">
    <text evidence="2">The sequence shown here is derived from an EMBL/GenBank/DDBJ whole genome shotgun (WGS) entry which is preliminary data.</text>
</comment>
<proteinExistence type="predicted"/>
<dbReference type="AlphaFoldDB" id="A0A552UGM2"/>
<dbReference type="EMBL" id="VJWA01000001">
    <property type="protein sequence ID" value="TRW17359.1"/>
    <property type="molecule type" value="Genomic_DNA"/>
</dbReference>
<accession>A0A552UGM2</accession>
<keyword evidence="3" id="KW-1185">Reference proteome</keyword>
<dbReference type="Proteomes" id="UP000317894">
    <property type="component" value="Unassembled WGS sequence"/>
</dbReference>
<sequence length="236" mass="23739">MSGGFNPVNLVSQAALAVATGGTSLVAQIAMQVATQIASQVIQQVGQQLGLPQPIIDMAQGAMFAAAGQPGQAAQEYSEAAGGFGGLMQSAGEAFGSSPAAIGQATREVESQADAFKTLAQEQMAAYIKEGLAGRDEDGNSNQGKRAMGKAAGGSGESFLMRLAVALGGVIDGKMEDQLALAKEIDGKKSSGNESTVATDGAKLTALGQEIGIMSNALNTSMKAIGEAVQTLARKS</sequence>
<dbReference type="RefSeq" id="WP_143554904.1">
    <property type="nucleotide sequence ID" value="NZ_VJWA01000001.1"/>
</dbReference>
<organism evidence="2 3">
    <name type="scientific">Glacieibacterium frigidum</name>
    <dbReference type="NCBI Taxonomy" id="2593303"/>
    <lineage>
        <taxon>Bacteria</taxon>
        <taxon>Pseudomonadati</taxon>
        <taxon>Pseudomonadota</taxon>
        <taxon>Alphaproteobacteria</taxon>
        <taxon>Sphingomonadales</taxon>
        <taxon>Sphingosinicellaceae</taxon>
        <taxon>Glacieibacterium</taxon>
    </lineage>
</organism>
<evidence type="ECO:0000256" key="1">
    <source>
        <dbReference type="SAM" id="MobiDB-lite"/>
    </source>
</evidence>
<reference evidence="2 3" key="1">
    <citation type="submission" date="2019-07" db="EMBL/GenBank/DDBJ databases">
        <title>Novel species isolated from glacier.</title>
        <authorList>
            <person name="Liu Q."/>
            <person name="Xin Y.-H."/>
        </authorList>
    </citation>
    <scope>NUCLEOTIDE SEQUENCE [LARGE SCALE GENOMIC DNA]</scope>
    <source>
        <strain evidence="2 3">LB1R16</strain>
    </source>
</reference>